<name>U2PRQ5_9FIRM</name>
<dbReference type="Proteomes" id="UP000016658">
    <property type="component" value="Unassembled WGS sequence"/>
</dbReference>
<dbReference type="HOGENOM" id="CLU_177596_0_0_9"/>
<feature type="chain" id="PRO_5004633835" evidence="1">
    <location>
        <begin position="28"/>
        <end position="73"/>
    </location>
</feature>
<comment type="caution">
    <text evidence="2">The sequence shown here is derived from an EMBL/GenBank/DDBJ whole genome shotgun (WGS) entry which is preliminary data.</text>
</comment>
<accession>U2PRQ5</accession>
<evidence type="ECO:0000313" key="3">
    <source>
        <dbReference type="Proteomes" id="UP000016658"/>
    </source>
</evidence>
<evidence type="ECO:0000256" key="1">
    <source>
        <dbReference type="SAM" id="SignalP"/>
    </source>
</evidence>
<dbReference type="AlphaFoldDB" id="U2PRQ5"/>
<proteinExistence type="predicted"/>
<gene>
    <name evidence="2" type="ORF">HMPREF0367_00355</name>
</gene>
<feature type="signal peptide" evidence="1">
    <location>
        <begin position="1"/>
        <end position="27"/>
    </location>
</feature>
<reference evidence="2 3" key="1">
    <citation type="submission" date="2013-06" db="EMBL/GenBank/DDBJ databases">
        <authorList>
            <person name="Weinstock G."/>
            <person name="Sodergren E."/>
            <person name="Lobos E.A."/>
            <person name="Fulton L."/>
            <person name="Fulton R."/>
            <person name="Courtney L."/>
            <person name="Fronick C."/>
            <person name="O'Laughlin M."/>
            <person name="Godfrey J."/>
            <person name="Wilson R.M."/>
            <person name="Miner T."/>
            <person name="Farmer C."/>
            <person name="Delehaunty K."/>
            <person name="Cordes M."/>
            <person name="Minx P."/>
            <person name="Tomlinson C."/>
            <person name="Chen J."/>
            <person name="Wollam A."/>
            <person name="Pepin K.H."/>
            <person name="Bhonagiri V."/>
            <person name="Zhang X."/>
            <person name="Warren W."/>
            <person name="Mitreva M."/>
            <person name="Mardis E.R."/>
            <person name="Wilson R.K."/>
        </authorList>
    </citation>
    <scope>NUCLEOTIDE SEQUENCE [LARGE SCALE GENOMIC DNA]</scope>
    <source>
        <strain evidence="2 3">ATCC 27803</strain>
    </source>
</reference>
<organism evidence="2 3">
    <name type="scientific">Faecalitalea cylindroides ATCC 27803</name>
    <dbReference type="NCBI Taxonomy" id="649755"/>
    <lineage>
        <taxon>Bacteria</taxon>
        <taxon>Bacillati</taxon>
        <taxon>Bacillota</taxon>
        <taxon>Erysipelotrichia</taxon>
        <taxon>Erysipelotrichales</taxon>
        <taxon>Erysipelotrichaceae</taxon>
        <taxon>Faecalitalea</taxon>
    </lineage>
</organism>
<dbReference type="EMBL" id="AWVI01000018">
    <property type="protein sequence ID" value="ERK46806.1"/>
    <property type="molecule type" value="Genomic_DNA"/>
</dbReference>
<keyword evidence="1" id="KW-0732">Signal</keyword>
<dbReference type="RefSeq" id="WP_035400698.1">
    <property type="nucleotide sequence ID" value="NZ_KI270975.1"/>
</dbReference>
<evidence type="ECO:0000313" key="2">
    <source>
        <dbReference type="EMBL" id="ERK46806.1"/>
    </source>
</evidence>
<sequence length="73" mass="8637">MKQKIILSVMLTMILIPILGISNPVYAQTTDPSSIERADDIRYRYKFENGELWRRLYNYSKGEWVGNWELVPD</sequence>
<protein>
    <submittedName>
        <fullName evidence="2">Uncharacterized protein</fullName>
    </submittedName>
</protein>
<dbReference type="OrthoDB" id="1912982at2"/>